<feature type="region of interest" description="Disordered" evidence="1">
    <location>
        <begin position="816"/>
        <end position="856"/>
    </location>
</feature>
<dbReference type="Proteomes" id="UP001281761">
    <property type="component" value="Unassembled WGS sequence"/>
</dbReference>
<feature type="compositionally biased region" description="Pro residues" evidence="1">
    <location>
        <begin position="736"/>
        <end position="746"/>
    </location>
</feature>
<keyword evidence="3" id="KW-1185">Reference proteome</keyword>
<comment type="caution">
    <text evidence="2">The sequence shown here is derived from an EMBL/GenBank/DDBJ whole genome shotgun (WGS) entry which is preliminary data.</text>
</comment>
<accession>A0ABQ9WP78</accession>
<feature type="compositionally biased region" description="Polar residues" evidence="1">
    <location>
        <begin position="820"/>
        <end position="834"/>
    </location>
</feature>
<feature type="compositionally biased region" description="Low complexity" evidence="1">
    <location>
        <begin position="747"/>
        <end position="765"/>
    </location>
</feature>
<name>A0ABQ9WP78_9EUKA</name>
<feature type="compositionally biased region" description="Basic residues" evidence="1">
    <location>
        <begin position="835"/>
        <end position="847"/>
    </location>
</feature>
<organism evidence="2 3">
    <name type="scientific">Blattamonas nauphoetae</name>
    <dbReference type="NCBI Taxonomy" id="2049346"/>
    <lineage>
        <taxon>Eukaryota</taxon>
        <taxon>Metamonada</taxon>
        <taxon>Preaxostyla</taxon>
        <taxon>Oxymonadida</taxon>
        <taxon>Blattamonas</taxon>
    </lineage>
</organism>
<evidence type="ECO:0000256" key="1">
    <source>
        <dbReference type="SAM" id="MobiDB-lite"/>
    </source>
</evidence>
<feature type="region of interest" description="Disordered" evidence="1">
    <location>
        <begin position="519"/>
        <end position="566"/>
    </location>
</feature>
<gene>
    <name evidence="2" type="ORF">BLNAU_23794</name>
</gene>
<sequence>MITPRPEVKLLGSLITQSQESRDHFFQERISKIQNTLPLLKELSHQAHILLLRQCLLAKPAYLLSTMLISPQTLEEADTIINTHLASTFGTPEQHQFLFNAPLKEGGFGIPSFKQTAKPALIHAITQLHPELWDSNPLITFGTDEERDKMQVQTARFSPTEWVQSQTLQFTEEETTAGKKGQSDLRSILSRRSMSDAITNLSKRNQDKYVVLSTATVQKWKTSLPSNRMFKFNNFSFQVALNNALLQPPLSWNAVFHKHRQLSLQTNTIICPLCKETMREEHAQCCARTSAIRTKRHNAIKLLLERACREVPGIQVEREVSLGQDNCSTTFHHTRADLALTITTSISNHRFISKTTEKTNGGTGVISFGLDLVIVQDFSSRTQTEIINPQKRVEEGENRKKNKSNKTNQESTIIGIGFSDNGHIGPNASSFLDFLKELARAAHVTNPVPSFLASTSAMLEHTRAFAEEAYLDLLQRLEEAENDRTEKTMVRDISEETHEMLAQLSPDSIPTSSIFITTTRLRPPTPNRDHSQPLFDNPPRQPTTANPNSLPSQAPSAQPRARPGQKQTNNLLDALPVFPPNELPSPTPFISTPNSFTNSFTIQFTHKLEARPRARPGQKQTNNLLDALPVFPPNELPSPTPFISTPNSFTNSFTIQFTHKLEARPRARPGQKQTNNLLDALPVFPPNELPSPTPFISTPNSFTNSFTIQFTHKLEARPRARPGQKQTNNLLDALPVFPPNELPSPTPSSQHPTHSPTHSPSNSHTNWKPDQEHVLDKNKQTTSSTHSQSFLPMSYPLQPLHLNTQLIHQLIHHPIHTQTGSQTKSTSWTKTNKQPPRRTPTRPRARPGQKQTNNLLDALPVFPPNELPSPTPFISTPNSFTNSFTIQFTHKLEARPRARPGQKQTNNLLDALPVFPPNELPSPTPFISTPNSFTNSFTIQFTHKLEARPRARPGQKQTNNLLDALPVFPPNELPSPTPFISTPNSFTNSFTIQFTHKLEARPRARPGQKQTNNLLDALPVFPPNELPSPTPFISTPNSFTNSFTIQFTHKLEARPRARPGQKQTNNLLDALPVFPPNELPSPTPFISTLNSFTI</sequence>
<proteinExistence type="predicted"/>
<evidence type="ECO:0000313" key="2">
    <source>
        <dbReference type="EMBL" id="KAK2941286.1"/>
    </source>
</evidence>
<feature type="compositionally biased region" description="Pro residues" evidence="1">
    <location>
        <begin position="577"/>
        <end position="587"/>
    </location>
</feature>
<reference evidence="2 3" key="1">
    <citation type="journal article" date="2022" name="bioRxiv">
        <title>Genomics of Preaxostyla Flagellates Illuminates Evolutionary Transitions and the Path Towards Mitochondrial Loss.</title>
        <authorList>
            <person name="Novak L.V.F."/>
            <person name="Treitli S.C."/>
            <person name="Pyrih J."/>
            <person name="Halakuc P."/>
            <person name="Pipaliya S.V."/>
            <person name="Vacek V."/>
            <person name="Brzon O."/>
            <person name="Soukal P."/>
            <person name="Eme L."/>
            <person name="Dacks J.B."/>
            <person name="Karnkowska A."/>
            <person name="Elias M."/>
            <person name="Hampl V."/>
        </authorList>
    </citation>
    <scope>NUCLEOTIDE SEQUENCE [LARGE SCALE GENOMIC DNA]</scope>
    <source>
        <strain evidence="2">NAU3</strain>
        <tissue evidence="2">Gut</tissue>
    </source>
</reference>
<feature type="region of interest" description="Disordered" evidence="1">
    <location>
        <begin position="730"/>
        <end position="769"/>
    </location>
</feature>
<evidence type="ECO:0000313" key="3">
    <source>
        <dbReference type="Proteomes" id="UP001281761"/>
    </source>
</evidence>
<protein>
    <submittedName>
        <fullName evidence="2">Uncharacterized protein</fullName>
    </submittedName>
</protein>
<feature type="region of interest" description="Disordered" evidence="1">
    <location>
        <begin position="571"/>
        <end position="590"/>
    </location>
</feature>
<feature type="compositionally biased region" description="Polar residues" evidence="1">
    <location>
        <begin position="542"/>
        <end position="556"/>
    </location>
</feature>
<dbReference type="EMBL" id="JARBJD010000525">
    <property type="protein sequence ID" value="KAK2941286.1"/>
    <property type="molecule type" value="Genomic_DNA"/>
</dbReference>